<protein>
    <submittedName>
        <fullName evidence="2">Sensory neuron membrane protein 1</fullName>
    </submittedName>
</protein>
<evidence type="ECO:0000313" key="3">
    <source>
        <dbReference type="Proteomes" id="UP000325081"/>
    </source>
</evidence>
<comment type="caution">
    <text evidence="2">The sequence shown here is derived from an EMBL/GenBank/DDBJ whole genome shotgun (WGS) entry which is preliminary data.</text>
</comment>
<dbReference type="AlphaFoldDB" id="A0A5A7NYR5"/>
<proteinExistence type="predicted"/>
<name>A0A5A7NYR5_STRAF</name>
<gene>
    <name evidence="2" type="ORF">STAS_01202</name>
</gene>
<evidence type="ECO:0000313" key="2">
    <source>
        <dbReference type="EMBL" id="GER25612.1"/>
    </source>
</evidence>
<dbReference type="OrthoDB" id="1937145at2759"/>
<keyword evidence="3" id="KW-1185">Reference proteome</keyword>
<reference evidence="3" key="1">
    <citation type="journal article" date="2019" name="Curr. Biol.">
        <title>Genome Sequence of Striga asiatica Provides Insight into the Evolution of Plant Parasitism.</title>
        <authorList>
            <person name="Yoshida S."/>
            <person name="Kim S."/>
            <person name="Wafula E.K."/>
            <person name="Tanskanen J."/>
            <person name="Kim Y.M."/>
            <person name="Honaas L."/>
            <person name="Yang Z."/>
            <person name="Spallek T."/>
            <person name="Conn C.E."/>
            <person name="Ichihashi Y."/>
            <person name="Cheong K."/>
            <person name="Cui S."/>
            <person name="Der J.P."/>
            <person name="Gundlach H."/>
            <person name="Jiao Y."/>
            <person name="Hori C."/>
            <person name="Ishida J.K."/>
            <person name="Kasahara H."/>
            <person name="Kiba T."/>
            <person name="Kim M.S."/>
            <person name="Koo N."/>
            <person name="Laohavisit A."/>
            <person name="Lee Y.H."/>
            <person name="Lumba S."/>
            <person name="McCourt P."/>
            <person name="Mortimer J.C."/>
            <person name="Mutuku J.M."/>
            <person name="Nomura T."/>
            <person name="Sasaki-Sekimoto Y."/>
            <person name="Seto Y."/>
            <person name="Wang Y."/>
            <person name="Wakatake T."/>
            <person name="Sakakibara H."/>
            <person name="Demura T."/>
            <person name="Yamaguchi S."/>
            <person name="Yoneyama K."/>
            <person name="Manabe R.I."/>
            <person name="Nelson D.C."/>
            <person name="Schulman A.H."/>
            <person name="Timko M.P."/>
            <person name="dePamphilis C.W."/>
            <person name="Choi D."/>
            <person name="Shirasu K."/>
        </authorList>
    </citation>
    <scope>NUCLEOTIDE SEQUENCE [LARGE SCALE GENOMIC DNA]</scope>
    <source>
        <strain evidence="3">cv. UVA1</strain>
    </source>
</reference>
<accession>A0A5A7NYR5</accession>
<feature type="compositionally biased region" description="Polar residues" evidence="1">
    <location>
        <begin position="242"/>
        <end position="251"/>
    </location>
</feature>
<organism evidence="2 3">
    <name type="scientific">Striga asiatica</name>
    <name type="common">Asiatic witchweed</name>
    <name type="synonym">Buchnera asiatica</name>
    <dbReference type="NCBI Taxonomy" id="4170"/>
    <lineage>
        <taxon>Eukaryota</taxon>
        <taxon>Viridiplantae</taxon>
        <taxon>Streptophyta</taxon>
        <taxon>Embryophyta</taxon>
        <taxon>Tracheophyta</taxon>
        <taxon>Spermatophyta</taxon>
        <taxon>Magnoliopsida</taxon>
        <taxon>eudicotyledons</taxon>
        <taxon>Gunneridae</taxon>
        <taxon>Pentapetalae</taxon>
        <taxon>asterids</taxon>
        <taxon>lamiids</taxon>
        <taxon>Lamiales</taxon>
        <taxon>Orobanchaceae</taxon>
        <taxon>Buchnereae</taxon>
        <taxon>Striga</taxon>
    </lineage>
</organism>
<sequence length="251" mass="28229">MNTIVMPRLGMDATQEEVLYDARWTKDVDNLFIDLLTETHVGGEWTQGRPGTHVFLYCRGVLVADVGATFTVNELQERFDFLHKRFRVFSWMLRKHGLRHCIQSNVLTAPVAVWNDIFESDPFSVAYQHSGDPRWADIRYLFTEVYEATSNSPNVVDQNSINENHLARLTEQSYVFSLSSLTNAPLHGSIGNEGIQPRNGRDRDASSEGSVNTHTHVRIPRRGGGTPLRIPRPPRKPAPSSCKGSSSDPPN</sequence>
<feature type="region of interest" description="Disordered" evidence="1">
    <location>
        <begin position="187"/>
        <end position="251"/>
    </location>
</feature>
<dbReference type="EMBL" id="BKCP01000336">
    <property type="protein sequence ID" value="GER25612.1"/>
    <property type="molecule type" value="Genomic_DNA"/>
</dbReference>
<evidence type="ECO:0000256" key="1">
    <source>
        <dbReference type="SAM" id="MobiDB-lite"/>
    </source>
</evidence>
<dbReference type="Proteomes" id="UP000325081">
    <property type="component" value="Unassembled WGS sequence"/>
</dbReference>